<evidence type="ECO:0000313" key="9">
    <source>
        <dbReference type="EMBL" id="OQB71899.1"/>
    </source>
</evidence>
<dbReference type="GO" id="GO:0015483">
    <property type="term" value="F:long-chain fatty acid transporting porin activity"/>
    <property type="evidence" value="ECO:0007669"/>
    <property type="project" value="TreeGrafter"/>
</dbReference>
<comment type="similarity">
    <text evidence="2">Belongs to the OmpP1/FadL family.</text>
</comment>
<dbReference type="PANTHER" id="PTHR35093:SF8">
    <property type="entry name" value="OUTER MEMBRANE PROTEIN NMB0088-RELATED"/>
    <property type="match status" value="1"/>
</dbReference>
<dbReference type="GO" id="GO:0009279">
    <property type="term" value="C:cell outer membrane"/>
    <property type="evidence" value="ECO:0007669"/>
    <property type="project" value="UniProtKB-SubCell"/>
</dbReference>
<gene>
    <name evidence="9" type="primary">fadL</name>
    <name evidence="9" type="ORF">BWX89_01566</name>
</gene>
<dbReference type="Proteomes" id="UP000485562">
    <property type="component" value="Unassembled WGS sequence"/>
</dbReference>
<protein>
    <submittedName>
        <fullName evidence="9">Long-chain fatty acid transport protein</fullName>
    </submittedName>
</protein>
<evidence type="ECO:0000256" key="6">
    <source>
        <dbReference type="ARBA" id="ARBA00023136"/>
    </source>
</evidence>
<dbReference type="EMBL" id="MWDQ01000147">
    <property type="protein sequence ID" value="OQB71899.1"/>
    <property type="molecule type" value="Genomic_DNA"/>
</dbReference>
<dbReference type="Gene3D" id="2.40.160.60">
    <property type="entry name" value="Outer membrane protein transport protein (OMPP1/FadL/TodX)"/>
    <property type="match status" value="1"/>
</dbReference>
<evidence type="ECO:0000256" key="5">
    <source>
        <dbReference type="ARBA" id="ARBA00022729"/>
    </source>
</evidence>
<evidence type="ECO:0000256" key="8">
    <source>
        <dbReference type="SAM" id="SignalP"/>
    </source>
</evidence>
<keyword evidence="6" id="KW-0472">Membrane</keyword>
<evidence type="ECO:0000256" key="3">
    <source>
        <dbReference type="ARBA" id="ARBA00022452"/>
    </source>
</evidence>
<evidence type="ECO:0000256" key="1">
    <source>
        <dbReference type="ARBA" id="ARBA00004571"/>
    </source>
</evidence>
<feature type="signal peptide" evidence="8">
    <location>
        <begin position="1"/>
        <end position="20"/>
    </location>
</feature>
<keyword evidence="3" id="KW-1134">Transmembrane beta strand</keyword>
<dbReference type="InterPro" id="IPR005017">
    <property type="entry name" value="OMPP1/FadL/TodX"/>
</dbReference>
<dbReference type="PANTHER" id="PTHR35093">
    <property type="entry name" value="OUTER MEMBRANE PROTEIN NMB0088-RELATED"/>
    <property type="match status" value="1"/>
</dbReference>
<feature type="chain" id="PRO_5013206558" evidence="8">
    <location>
        <begin position="21"/>
        <end position="404"/>
    </location>
</feature>
<sequence>MIKKAIFLVFALCIAAYCQGYRNPPAGIKTLMEAGVTPVTDDASACVLNPAGLVLIKQNQFDAGILCLFSETKYSALTASSKKENDFALLGNLYFVLVPNNSDIRFGFGITSPYGQKTEWEKSFTENIWAYGVPYYGKMKFITFTPSIAMPLNKNLSIGSGIDIHTSSLETKQSVPWSFITGTPDGIAVLKGDDISGSLRIGIHYHKEGHSVGFAWSSPFEMNYSGNFSMTNMPDPPPFSGIKNNVNSNLEIKFPEIYSLGYKWKGNKLSVQMGTEFVRYSCLKSMKVDAGPNSFLIPEMERDWKDVWTYSASLRYRINNKCDITAGIGFIESPVPDKTFDPLLPDADRFLYTIGTTIKIKSGLFSFFYMYNQFEKRNIQQGRFTDGIYKSSGSFVGCGYTAGI</sequence>
<accession>A0A1V6C4Q3</accession>
<name>A0A1V6C4Q3_UNCT6</name>
<reference evidence="9" key="1">
    <citation type="submission" date="2017-02" db="EMBL/GenBank/DDBJ databases">
        <title>Delving into the versatile metabolic prowess of the omnipresent phylum Bacteroidetes.</title>
        <authorList>
            <person name="Nobu M.K."/>
            <person name="Mei R."/>
            <person name="Narihiro T."/>
            <person name="Kuroda K."/>
            <person name="Liu W.-T."/>
        </authorList>
    </citation>
    <scope>NUCLEOTIDE SEQUENCE</scope>
    <source>
        <strain evidence="9">ADurb.Bin131</strain>
    </source>
</reference>
<dbReference type="Pfam" id="PF03349">
    <property type="entry name" value="Toluene_X"/>
    <property type="match status" value="1"/>
</dbReference>
<organism evidence="9">
    <name type="scientific">candidate division TA06 bacterium ADurb.Bin131</name>
    <dbReference type="NCBI Taxonomy" id="1852827"/>
    <lineage>
        <taxon>Bacteria</taxon>
        <taxon>Bacteria division TA06</taxon>
    </lineage>
</organism>
<dbReference type="AlphaFoldDB" id="A0A1V6C4Q3"/>
<keyword evidence="7" id="KW-0998">Cell outer membrane</keyword>
<keyword evidence="5 8" id="KW-0732">Signal</keyword>
<evidence type="ECO:0000256" key="4">
    <source>
        <dbReference type="ARBA" id="ARBA00022692"/>
    </source>
</evidence>
<evidence type="ECO:0000256" key="7">
    <source>
        <dbReference type="ARBA" id="ARBA00023237"/>
    </source>
</evidence>
<keyword evidence="4" id="KW-0812">Transmembrane</keyword>
<proteinExistence type="inferred from homology"/>
<comment type="subcellular location">
    <subcellularLocation>
        <location evidence="1">Cell outer membrane</location>
        <topology evidence="1">Multi-pass membrane protein</topology>
    </subcellularLocation>
</comment>
<comment type="caution">
    <text evidence="9">The sequence shown here is derived from an EMBL/GenBank/DDBJ whole genome shotgun (WGS) entry which is preliminary data.</text>
</comment>
<dbReference type="SUPFAM" id="SSF56935">
    <property type="entry name" value="Porins"/>
    <property type="match status" value="1"/>
</dbReference>
<evidence type="ECO:0000256" key="2">
    <source>
        <dbReference type="ARBA" id="ARBA00008163"/>
    </source>
</evidence>